<dbReference type="Proteomes" id="UP001168821">
    <property type="component" value="Unassembled WGS sequence"/>
</dbReference>
<keyword evidence="2" id="KW-1185">Reference proteome</keyword>
<proteinExistence type="predicted"/>
<dbReference type="AlphaFoldDB" id="A0AA38J1J3"/>
<gene>
    <name evidence="1" type="ORF">Zmor_000883</name>
</gene>
<evidence type="ECO:0000313" key="2">
    <source>
        <dbReference type="Proteomes" id="UP001168821"/>
    </source>
</evidence>
<reference evidence="1" key="1">
    <citation type="journal article" date="2023" name="G3 (Bethesda)">
        <title>Whole genome assemblies of Zophobas morio and Tenebrio molitor.</title>
        <authorList>
            <person name="Kaur S."/>
            <person name="Stinson S.A."/>
            <person name="diCenzo G.C."/>
        </authorList>
    </citation>
    <scope>NUCLEOTIDE SEQUENCE</scope>
    <source>
        <strain evidence="1">QUZm001</strain>
    </source>
</reference>
<dbReference type="EMBL" id="JALNTZ010000001">
    <property type="protein sequence ID" value="KAJ3665386.1"/>
    <property type="molecule type" value="Genomic_DNA"/>
</dbReference>
<sequence>MHFVCYTANISSHSDDENRTLKTGGSFFKPGTVGMLSNSKLKKPGIIEIIAASEIGGALARHADGPGMLFSVETSYVTDVLFLIFQIESGQSRVGHGRFGRGAMRTVSTETRSNIHLTPTTN</sequence>
<accession>A0AA38J1J3</accession>
<protein>
    <submittedName>
        <fullName evidence="1">Uncharacterized protein</fullName>
    </submittedName>
</protein>
<evidence type="ECO:0000313" key="1">
    <source>
        <dbReference type="EMBL" id="KAJ3665386.1"/>
    </source>
</evidence>
<comment type="caution">
    <text evidence="1">The sequence shown here is derived from an EMBL/GenBank/DDBJ whole genome shotgun (WGS) entry which is preliminary data.</text>
</comment>
<name>A0AA38J1J3_9CUCU</name>
<organism evidence="1 2">
    <name type="scientific">Zophobas morio</name>
    <dbReference type="NCBI Taxonomy" id="2755281"/>
    <lineage>
        <taxon>Eukaryota</taxon>
        <taxon>Metazoa</taxon>
        <taxon>Ecdysozoa</taxon>
        <taxon>Arthropoda</taxon>
        <taxon>Hexapoda</taxon>
        <taxon>Insecta</taxon>
        <taxon>Pterygota</taxon>
        <taxon>Neoptera</taxon>
        <taxon>Endopterygota</taxon>
        <taxon>Coleoptera</taxon>
        <taxon>Polyphaga</taxon>
        <taxon>Cucujiformia</taxon>
        <taxon>Tenebrionidae</taxon>
        <taxon>Zophobas</taxon>
    </lineage>
</organism>